<evidence type="ECO:0000313" key="3">
    <source>
        <dbReference type="Proteomes" id="UP001162164"/>
    </source>
</evidence>
<organism evidence="2 3">
    <name type="scientific">Molorchus minor</name>
    <dbReference type="NCBI Taxonomy" id="1323400"/>
    <lineage>
        <taxon>Eukaryota</taxon>
        <taxon>Metazoa</taxon>
        <taxon>Ecdysozoa</taxon>
        <taxon>Arthropoda</taxon>
        <taxon>Hexapoda</taxon>
        <taxon>Insecta</taxon>
        <taxon>Pterygota</taxon>
        <taxon>Neoptera</taxon>
        <taxon>Endopterygota</taxon>
        <taxon>Coleoptera</taxon>
        <taxon>Polyphaga</taxon>
        <taxon>Cucujiformia</taxon>
        <taxon>Chrysomeloidea</taxon>
        <taxon>Cerambycidae</taxon>
        <taxon>Lamiinae</taxon>
        <taxon>Monochamini</taxon>
        <taxon>Molorchus</taxon>
    </lineage>
</organism>
<keyword evidence="3" id="KW-1185">Reference proteome</keyword>
<reference evidence="2" key="1">
    <citation type="journal article" date="2023" name="Insect Mol. Biol.">
        <title>Genome sequencing provides insights into the evolution of gene families encoding plant cell wall-degrading enzymes in longhorned beetles.</title>
        <authorList>
            <person name="Shin N.R."/>
            <person name="Okamura Y."/>
            <person name="Kirsch R."/>
            <person name="Pauchet Y."/>
        </authorList>
    </citation>
    <scope>NUCLEOTIDE SEQUENCE</scope>
    <source>
        <strain evidence="2">MMC_N1</strain>
    </source>
</reference>
<feature type="compositionally biased region" description="Polar residues" evidence="1">
    <location>
        <begin position="11"/>
        <end position="20"/>
    </location>
</feature>
<sequence length="89" mass="10446">MLKLMPEDHQFMTNSRSQDSTEYDGLGYLDRNKDDSPDSESTESAIGDGEEDPNDPEWIDMERVNRERYKRIDWDPVSVADHRKKCTIH</sequence>
<feature type="compositionally biased region" description="Basic and acidic residues" evidence="1">
    <location>
        <begin position="1"/>
        <end position="10"/>
    </location>
</feature>
<name>A0ABQ9J5L3_9CUCU</name>
<comment type="caution">
    <text evidence="2">The sequence shown here is derived from an EMBL/GenBank/DDBJ whole genome shotgun (WGS) entry which is preliminary data.</text>
</comment>
<protein>
    <submittedName>
        <fullName evidence="2">Uncharacterized protein</fullName>
    </submittedName>
</protein>
<accession>A0ABQ9J5L3</accession>
<proteinExistence type="predicted"/>
<feature type="compositionally biased region" description="Acidic residues" evidence="1">
    <location>
        <begin position="48"/>
        <end position="59"/>
    </location>
</feature>
<evidence type="ECO:0000256" key="1">
    <source>
        <dbReference type="SAM" id="MobiDB-lite"/>
    </source>
</evidence>
<gene>
    <name evidence="2" type="ORF">NQ317_001397</name>
</gene>
<dbReference type="EMBL" id="JAPWTJ010001187">
    <property type="protein sequence ID" value="KAJ8973353.1"/>
    <property type="molecule type" value="Genomic_DNA"/>
</dbReference>
<evidence type="ECO:0000313" key="2">
    <source>
        <dbReference type="EMBL" id="KAJ8973353.1"/>
    </source>
</evidence>
<feature type="region of interest" description="Disordered" evidence="1">
    <location>
        <begin position="1"/>
        <end position="60"/>
    </location>
</feature>
<dbReference type="Proteomes" id="UP001162164">
    <property type="component" value="Unassembled WGS sequence"/>
</dbReference>